<evidence type="ECO:0008006" key="2">
    <source>
        <dbReference type="Google" id="ProtNLM"/>
    </source>
</evidence>
<comment type="caution">
    <text evidence="1">The sequence shown here is derived from an EMBL/GenBank/DDBJ whole genome shotgun (WGS) entry which is preliminary data.</text>
</comment>
<accession>A0A6L2NNP6</accession>
<dbReference type="AlphaFoldDB" id="A0A6L2NNP6"/>
<dbReference type="PANTHER" id="PTHR33067:SF9">
    <property type="entry name" value="RNA-DIRECTED DNA POLYMERASE"/>
    <property type="match status" value="1"/>
</dbReference>
<evidence type="ECO:0000313" key="1">
    <source>
        <dbReference type="EMBL" id="GEU87746.1"/>
    </source>
</evidence>
<organism evidence="1">
    <name type="scientific">Tanacetum cinerariifolium</name>
    <name type="common">Dalmatian daisy</name>
    <name type="synonym">Chrysanthemum cinerariifolium</name>
    <dbReference type="NCBI Taxonomy" id="118510"/>
    <lineage>
        <taxon>Eukaryota</taxon>
        <taxon>Viridiplantae</taxon>
        <taxon>Streptophyta</taxon>
        <taxon>Embryophyta</taxon>
        <taxon>Tracheophyta</taxon>
        <taxon>Spermatophyta</taxon>
        <taxon>Magnoliopsida</taxon>
        <taxon>eudicotyledons</taxon>
        <taxon>Gunneridae</taxon>
        <taxon>Pentapetalae</taxon>
        <taxon>asterids</taxon>
        <taxon>campanulids</taxon>
        <taxon>Asterales</taxon>
        <taxon>Asteraceae</taxon>
        <taxon>Asteroideae</taxon>
        <taxon>Anthemideae</taxon>
        <taxon>Anthemidinae</taxon>
        <taxon>Tanacetum</taxon>
    </lineage>
</organism>
<sequence>MINQKPNATKITQNIPSNFWILNISSNGVFGNKVYGGDLKRIWCESSKNQSEKCLDSGKGTKNDKGTKSDMVIDENVVYHVKLVDNEETMDEEKGIAEDVLIDVASLIYLVNFAILYIEEDECMSLILGAPFVTTTKAEIKFDKGRMTIRAGNYKIKFVRTLEHPCKIKERIKRNLDVTPVN</sequence>
<proteinExistence type="predicted"/>
<name>A0A6L2NNP6_TANCI</name>
<dbReference type="Gene3D" id="2.40.70.10">
    <property type="entry name" value="Acid Proteases"/>
    <property type="match status" value="1"/>
</dbReference>
<dbReference type="InterPro" id="IPR021109">
    <property type="entry name" value="Peptidase_aspartic_dom_sf"/>
</dbReference>
<gene>
    <name evidence="1" type="ORF">Tci_059724</name>
</gene>
<reference evidence="1" key="1">
    <citation type="journal article" date="2019" name="Sci. Rep.">
        <title>Draft genome of Tanacetum cinerariifolium, the natural source of mosquito coil.</title>
        <authorList>
            <person name="Yamashiro T."/>
            <person name="Shiraishi A."/>
            <person name="Satake H."/>
            <person name="Nakayama K."/>
        </authorList>
    </citation>
    <scope>NUCLEOTIDE SEQUENCE</scope>
</reference>
<dbReference type="PANTHER" id="PTHR33067">
    <property type="entry name" value="RNA-DIRECTED DNA POLYMERASE-RELATED"/>
    <property type="match status" value="1"/>
</dbReference>
<dbReference type="EMBL" id="BKCJ010009604">
    <property type="protein sequence ID" value="GEU87746.1"/>
    <property type="molecule type" value="Genomic_DNA"/>
</dbReference>
<protein>
    <recommendedName>
        <fullName evidence="2">MAK10-like protein</fullName>
    </recommendedName>
</protein>